<reference evidence="1" key="1">
    <citation type="submission" date="2018-02" db="EMBL/GenBank/DDBJ databases">
        <authorList>
            <person name="Cohen D.B."/>
            <person name="Kent A.D."/>
        </authorList>
    </citation>
    <scope>NUCLEOTIDE SEQUENCE</scope>
</reference>
<organism evidence="1">
    <name type="scientific">Fagus sylvatica</name>
    <name type="common">Beechnut</name>
    <dbReference type="NCBI Taxonomy" id="28930"/>
    <lineage>
        <taxon>Eukaryota</taxon>
        <taxon>Viridiplantae</taxon>
        <taxon>Streptophyta</taxon>
        <taxon>Embryophyta</taxon>
        <taxon>Tracheophyta</taxon>
        <taxon>Spermatophyta</taxon>
        <taxon>Magnoliopsida</taxon>
        <taxon>eudicotyledons</taxon>
        <taxon>Gunneridae</taxon>
        <taxon>Pentapetalae</taxon>
        <taxon>rosids</taxon>
        <taxon>fabids</taxon>
        <taxon>Fagales</taxon>
        <taxon>Fagaceae</taxon>
        <taxon>Fagus</taxon>
    </lineage>
</organism>
<gene>
    <name evidence="1" type="ORF">FSB_LOCUS11294</name>
</gene>
<name>A0A2N9F8E3_FAGSY</name>
<evidence type="ECO:0000313" key="1">
    <source>
        <dbReference type="EMBL" id="SPC83412.1"/>
    </source>
</evidence>
<dbReference type="AlphaFoldDB" id="A0A2N9F8E3"/>
<sequence>MRSHRRGGRANNGSTVQIWRLRHCVRCWSGPSSLCRSTVVTGMRNLSPGACWAYPRAGPARDSGGVPIFLRQDWVFLFVKAPPFGEPQNPNHMASDAMDNPI</sequence>
<proteinExistence type="predicted"/>
<accession>A0A2N9F8E3</accession>
<protein>
    <submittedName>
        <fullName evidence="1">Uncharacterized protein</fullName>
    </submittedName>
</protein>
<dbReference type="EMBL" id="OIVN01000645">
    <property type="protein sequence ID" value="SPC83412.1"/>
    <property type="molecule type" value="Genomic_DNA"/>
</dbReference>